<dbReference type="EMBL" id="HBIR01040616">
    <property type="protein sequence ID" value="CAE0572975.1"/>
    <property type="molecule type" value="Transcribed_RNA"/>
</dbReference>
<organism evidence="3">
    <name type="scientific">Emiliania huxleyi</name>
    <name type="common">Coccolithophore</name>
    <name type="synonym">Pontosphaera huxleyi</name>
    <dbReference type="NCBI Taxonomy" id="2903"/>
    <lineage>
        <taxon>Eukaryota</taxon>
        <taxon>Haptista</taxon>
        <taxon>Haptophyta</taxon>
        <taxon>Prymnesiophyceae</taxon>
        <taxon>Isochrysidales</taxon>
        <taxon>Noelaerhabdaceae</taxon>
        <taxon>Emiliania</taxon>
    </lineage>
</organism>
<dbReference type="EMBL" id="HBIR01040619">
    <property type="protein sequence ID" value="CAE0572981.1"/>
    <property type="molecule type" value="Transcribed_RNA"/>
</dbReference>
<protein>
    <submittedName>
        <fullName evidence="3">Uncharacterized protein</fullName>
    </submittedName>
</protein>
<proteinExistence type="predicted"/>
<gene>
    <name evidence="2" type="ORF">EHUX00137_LOCUS31685</name>
    <name evidence="3" type="ORF">EHUX00137_LOCUS31687</name>
    <name evidence="4" type="ORF">EHUX00137_LOCUS31688</name>
</gene>
<name>A0A6V2TXD3_EMIHU</name>
<dbReference type="EMBL" id="HBIR01040618">
    <property type="protein sequence ID" value="CAE0572979.1"/>
    <property type="molecule type" value="Transcribed_RNA"/>
</dbReference>
<dbReference type="AlphaFoldDB" id="A0A6V2TXD3"/>
<feature type="region of interest" description="Disordered" evidence="1">
    <location>
        <begin position="1"/>
        <end position="20"/>
    </location>
</feature>
<evidence type="ECO:0000313" key="4">
    <source>
        <dbReference type="EMBL" id="CAE0572981.1"/>
    </source>
</evidence>
<accession>A0A6V2TXD3</accession>
<evidence type="ECO:0000313" key="2">
    <source>
        <dbReference type="EMBL" id="CAE0572975.1"/>
    </source>
</evidence>
<evidence type="ECO:0000313" key="3">
    <source>
        <dbReference type="EMBL" id="CAE0572979.1"/>
    </source>
</evidence>
<reference evidence="3" key="1">
    <citation type="submission" date="2021-01" db="EMBL/GenBank/DDBJ databases">
        <authorList>
            <person name="Corre E."/>
            <person name="Pelletier E."/>
            <person name="Niang G."/>
            <person name="Scheremetjew M."/>
            <person name="Finn R."/>
            <person name="Kale V."/>
            <person name="Holt S."/>
            <person name="Cochrane G."/>
            <person name="Meng A."/>
            <person name="Brown T."/>
            <person name="Cohen L."/>
        </authorList>
    </citation>
    <scope>NUCLEOTIDE SEQUENCE</scope>
    <source>
        <strain evidence="3">379</strain>
    </source>
</reference>
<feature type="compositionally biased region" description="Basic residues" evidence="1">
    <location>
        <begin position="1"/>
        <end position="14"/>
    </location>
</feature>
<feature type="region of interest" description="Disordered" evidence="1">
    <location>
        <begin position="142"/>
        <end position="183"/>
    </location>
</feature>
<sequence>MRQRSARARQRSAGRRKDELPVVPAGSGVLVEQLGDDDAVPLDHADHLLLAAAFIEEDRLDAALQQRGEHGGGRLVGTVDEHVRDEAEVERAARRVARVDARLDIPLREAVRGAAATRLRLGRLWQREQVRLPRRLQVEGDQVKPRRRHASLPCELLQVPSQGEQLVPGPSPERRHAQESPPAAATAAAVAAILTLAAATAAACGLQPRVEDASCGGALEECLPRVQGGASAVGRGGVGGAAARSRTQLSVKRWKDFRRR</sequence>
<evidence type="ECO:0000256" key="1">
    <source>
        <dbReference type="SAM" id="MobiDB-lite"/>
    </source>
</evidence>